<dbReference type="InterPro" id="IPR011527">
    <property type="entry name" value="ABC1_TM_dom"/>
</dbReference>
<dbReference type="Proteomes" id="UP001497522">
    <property type="component" value="Chromosome 6"/>
</dbReference>
<feature type="domain" description="ABC transporter" evidence="10">
    <location>
        <begin position="1297"/>
        <end position="1531"/>
    </location>
</feature>
<evidence type="ECO:0000256" key="4">
    <source>
        <dbReference type="ARBA" id="ARBA00022692"/>
    </source>
</evidence>
<dbReference type="InterPro" id="IPR050173">
    <property type="entry name" value="ABC_transporter_C-like"/>
</dbReference>
<dbReference type="Gene3D" id="1.20.1560.10">
    <property type="entry name" value="ABC transporter type 1, transmembrane domain"/>
    <property type="match status" value="2"/>
</dbReference>
<feature type="domain" description="ABC transmembrane type-1" evidence="11">
    <location>
        <begin position="977"/>
        <end position="1260"/>
    </location>
</feature>
<keyword evidence="7 9" id="KW-1133">Transmembrane helix</keyword>
<evidence type="ECO:0000256" key="2">
    <source>
        <dbReference type="ARBA" id="ARBA00009726"/>
    </source>
</evidence>
<dbReference type="Gene3D" id="3.40.50.300">
    <property type="entry name" value="P-loop containing nucleotide triphosphate hydrolases"/>
    <property type="match status" value="2"/>
</dbReference>
<dbReference type="Pfam" id="PF00664">
    <property type="entry name" value="ABC_membrane"/>
    <property type="match status" value="2"/>
</dbReference>
<dbReference type="SUPFAM" id="SSF90123">
    <property type="entry name" value="ABC transporter transmembrane region"/>
    <property type="match status" value="2"/>
</dbReference>
<keyword evidence="8 9" id="KW-0472">Membrane</keyword>
<dbReference type="PROSITE" id="PS00211">
    <property type="entry name" value="ABC_TRANSPORTER_1"/>
    <property type="match status" value="2"/>
</dbReference>
<evidence type="ECO:0000256" key="7">
    <source>
        <dbReference type="ARBA" id="ARBA00022989"/>
    </source>
</evidence>
<evidence type="ECO:0000313" key="13">
    <source>
        <dbReference type="Proteomes" id="UP001497522"/>
    </source>
</evidence>
<keyword evidence="3" id="KW-0813">Transport</keyword>
<keyword evidence="6" id="KW-0067">ATP-binding</keyword>
<dbReference type="InterPro" id="IPR036640">
    <property type="entry name" value="ABC1_TM_sf"/>
</dbReference>
<evidence type="ECO:0000256" key="1">
    <source>
        <dbReference type="ARBA" id="ARBA00004141"/>
    </source>
</evidence>
<evidence type="ECO:0000256" key="9">
    <source>
        <dbReference type="SAM" id="Phobius"/>
    </source>
</evidence>
<feature type="transmembrane region" description="Helical" evidence="9">
    <location>
        <begin position="491"/>
        <end position="510"/>
    </location>
</feature>
<gene>
    <name evidence="12" type="ORF">CSSPJE1EN2_LOCUS20146</name>
</gene>
<feature type="transmembrane region" description="Helical" evidence="9">
    <location>
        <begin position="116"/>
        <end position="136"/>
    </location>
</feature>
<dbReference type="Pfam" id="PF00005">
    <property type="entry name" value="ABC_tran"/>
    <property type="match status" value="2"/>
</dbReference>
<evidence type="ECO:0000313" key="12">
    <source>
        <dbReference type="EMBL" id="CAK9878360.1"/>
    </source>
</evidence>
<comment type="subcellular location">
    <subcellularLocation>
        <location evidence="1">Membrane</location>
        <topology evidence="1">Multi-pass membrane protein</topology>
    </subcellularLocation>
</comment>
<dbReference type="PANTHER" id="PTHR24223">
    <property type="entry name" value="ATP-BINDING CASSETTE SUB-FAMILY C"/>
    <property type="match status" value="1"/>
</dbReference>
<dbReference type="InterPro" id="IPR003439">
    <property type="entry name" value="ABC_transporter-like_ATP-bd"/>
</dbReference>
<dbReference type="PROSITE" id="PS50929">
    <property type="entry name" value="ABC_TM1F"/>
    <property type="match status" value="2"/>
</dbReference>
<dbReference type="CDD" id="cd03250">
    <property type="entry name" value="ABCC_MRP_domain1"/>
    <property type="match status" value="1"/>
</dbReference>
<evidence type="ECO:0000256" key="6">
    <source>
        <dbReference type="ARBA" id="ARBA00022840"/>
    </source>
</evidence>
<proteinExistence type="inferred from homology"/>
<feature type="transmembrane region" description="Helical" evidence="9">
    <location>
        <begin position="1086"/>
        <end position="1107"/>
    </location>
</feature>
<dbReference type="InterPro" id="IPR044746">
    <property type="entry name" value="ABCC_6TM_D1"/>
</dbReference>
<dbReference type="InterPro" id="IPR027417">
    <property type="entry name" value="P-loop_NTPase"/>
</dbReference>
<dbReference type="PANTHER" id="PTHR24223:SF456">
    <property type="entry name" value="MULTIDRUG RESISTANCE-ASSOCIATED PROTEIN LETHAL(2)03659"/>
    <property type="match status" value="1"/>
</dbReference>
<feature type="transmembrane region" description="Helical" evidence="9">
    <location>
        <begin position="966"/>
        <end position="986"/>
    </location>
</feature>
<comment type="similarity">
    <text evidence="2">Belongs to the ABC transporter superfamily. ABCC family. Conjugate transporter (TC 3.A.1.208) subfamily.</text>
</comment>
<keyword evidence="13" id="KW-1185">Reference proteome</keyword>
<protein>
    <submittedName>
        <fullName evidence="12">Uncharacterized protein</fullName>
    </submittedName>
</protein>
<dbReference type="EMBL" id="OZ023707">
    <property type="protein sequence ID" value="CAK9878360.1"/>
    <property type="molecule type" value="Genomic_DNA"/>
</dbReference>
<feature type="transmembrane region" description="Helical" evidence="9">
    <location>
        <begin position="1017"/>
        <end position="1044"/>
    </location>
</feature>
<keyword evidence="4 9" id="KW-0812">Transmembrane</keyword>
<sequence>MLLPNVLSSLLEKTTAELSSLLEKTTAELSSLSSLLTEGFCRPKEEGKWATHLPSGFGAYTPCLVDSFVVTVSNLLLLCVTLYRIYYVVGSSSSSSPSSSSAYHNNKKFKLKNPPWGHLFAILLVACCVIGPLLQVVFGISNVNLDGELSLPPYELLTFLVSVATWLSVLAMLCVEMKTYTKDLIWYVRFVLVYVVVAQTAILRYLLALKDYSTDVAMWVVFGEYLCAVFFCVFYTFYFPALEPQTDFTPILVHDEPYYGSEYEPLAGEQEVCPERNASFISFLLFEWMTPLMKSGYKKPIGDKDVWLLDKWDTTEQLYSTFQHYWYEERAKPNPSLLRALNRSLGARFWLGGIYKLGNDAAQFVGPVCLSLLLVSMQNQEPVWKGYVYAALIFAGAIFGVLCEAQYFQNVIRVGFRTRSALTAAIFRKSLRLSQAGRRGFTMGKITNLMTSDTDAVQQTCQQLHSLWSAPLRIIIGIVLLYQQLGLASILGSMMLLALFPVQAFIISWMKNLQKQGLQRTDKRIDLISEILSAMDIVKYFGWEESFKTKVLGIRADEISWLRKSQLLNAVNSFLLDAAPVLVAVLAFGLYTYFGGELTPAKTFTSLSLFAVLRYPLYTLPTVIVYVVNANVSLKRLQEFLVADERDLQPNPALESGLPAISIENRTFSWEPTLEWPTLSNINLHVEVGSLVAIVGSTGAGKSSILSAILGDLPAVSGSPAIVRGKVAYVPQVSWIFNASVQDNILLGSPYEPERYKMAIDASALAQDLASLPNGDLTEIGERGVNISGGQKQRVSIARAIYSNADVYLLDDPLSALDAHVAQQVFETCLLEKLRGKTRVLVTNQLHFLSQVDRIILVNEGEIKEQGAFDELLANGPLFKQLMENVRSMEENMDDDGDKMIEAGDEVNVIQMNGAKSEEASLLEHRLSSKKDTEDMEKKKKDVKAMLIKEEERETGVMSWKVLSRYIEAIGGTWVVAVLFFFYVMVEVARLSTSGWLAIWTDETRPKMHGPFLYLQVYMLLSFVQVFFNFGNSFWLVLSSLVAARKLHNRMLESVLRAPISFFHVNPLGRILNRFAKDTGEIDRTIAWYVNGLLAAVFELLSTFVLIGFVNTIALWAILPLLLVFNMVYLYFQSTVREVKRLDAITRSPVYAQFSETLNGAASIRAYNLYDRMAIKNGKAVDANIRHMVVNMSSNRWLSIRLDFLGGLMIWITATLAVFGNARASDQAAFAPQMGLLLSYTLNITFLMMLTLRLASLAENSFNAVERLGNYIDTPSEAPLVIEGYRPPPAWPTDGAIEFQNVVMRYRPDLPPVIHGLSVKIHPMEKIGVVGRTGAGKSSMINTLFRMVEAESGHILIDGLSIRKMGLSDLRKNIGIIPQSPVLFSGSMRFNLDPFGEHTDADLWESLERAHLTDVFHRNGLGLDSEVSEGGENFSVGQRQLLNLARALIRRSKILVLDEATASVDYATDALIQNTIRKEFKSCTMITIAHRLNTIIDTDRILVLDAGMLIEFNTPQQLLSNADSMFSGMVRSTGAANARHLHRIVTGGTNMESEIEEVNQSQHFANGH</sequence>
<evidence type="ECO:0000256" key="5">
    <source>
        <dbReference type="ARBA" id="ARBA00022741"/>
    </source>
</evidence>
<feature type="transmembrane region" description="Helical" evidence="9">
    <location>
        <begin position="1234"/>
        <end position="1252"/>
    </location>
</feature>
<feature type="transmembrane region" description="Helical" evidence="9">
    <location>
        <begin position="1202"/>
        <end position="1222"/>
    </location>
</feature>
<feature type="transmembrane region" description="Helical" evidence="9">
    <location>
        <begin position="156"/>
        <end position="175"/>
    </location>
</feature>
<keyword evidence="5" id="KW-0547">Nucleotide-binding</keyword>
<organism evidence="12 13">
    <name type="scientific">Sphagnum jensenii</name>
    <dbReference type="NCBI Taxonomy" id="128206"/>
    <lineage>
        <taxon>Eukaryota</taxon>
        <taxon>Viridiplantae</taxon>
        <taxon>Streptophyta</taxon>
        <taxon>Embryophyta</taxon>
        <taxon>Bryophyta</taxon>
        <taxon>Sphagnophytina</taxon>
        <taxon>Sphagnopsida</taxon>
        <taxon>Sphagnales</taxon>
        <taxon>Sphagnaceae</taxon>
        <taxon>Sphagnum</taxon>
    </lineage>
</organism>
<dbReference type="CDD" id="cd18580">
    <property type="entry name" value="ABC_6TM_ABCC_D2"/>
    <property type="match status" value="1"/>
</dbReference>
<evidence type="ECO:0000256" key="3">
    <source>
        <dbReference type="ARBA" id="ARBA00022448"/>
    </source>
</evidence>
<evidence type="ECO:0000259" key="11">
    <source>
        <dbReference type="PROSITE" id="PS50929"/>
    </source>
</evidence>
<dbReference type="InterPro" id="IPR003593">
    <property type="entry name" value="AAA+_ATPase"/>
</dbReference>
<feature type="transmembrane region" description="Helical" evidence="9">
    <location>
        <begin position="387"/>
        <end position="408"/>
    </location>
</feature>
<dbReference type="SMART" id="SM00382">
    <property type="entry name" value="AAA"/>
    <property type="match status" value="2"/>
</dbReference>
<feature type="domain" description="ABC transmembrane type-1" evidence="11">
    <location>
        <begin position="350"/>
        <end position="629"/>
    </location>
</feature>
<dbReference type="SUPFAM" id="SSF52540">
    <property type="entry name" value="P-loop containing nucleoside triphosphate hydrolases"/>
    <property type="match status" value="2"/>
</dbReference>
<feature type="transmembrane region" description="Helical" evidence="9">
    <location>
        <begin position="1113"/>
        <end position="1132"/>
    </location>
</feature>
<dbReference type="InterPro" id="IPR044726">
    <property type="entry name" value="ABCC_6TM_D2"/>
</dbReference>
<evidence type="ECO:0000256" key="8">
    <source>
        <dbReference type="ARBA" id="ARBA00023136"/>
    </source>
</evidence>
<dbReference type="PROSITE" id="PS50893">
    <property type="entry name" value="ABC_TRANSPORTER_2"/>
    <property type="match status" value="2"/>
</dbReference>
<feature type="transmembrane region" description="Helical" evidence="9">
    <location>
        <begin position="574"/>
        <end position="594"/>
    </location>
</feature>
<feature type="domain" description="ABC transporter" evidence="10">
    <location>
        <begin position="661"/>
        <end position="885"/>
    </location>
</feature>
<feature type="transmembrane region" description="Helical" evidence="9">
    <location>
        <begin position="187"/>
        <end position="207"/>
    </location>
</feature>
<dbReference type="CDD" id="cd18579">
    <property type="entry name" value="ABC_6TM_ABCC_D1"/>
    <property type="match status" value="1"/>
</dbReference>
<dbReference type="CDD" id="cd03244">
    <property type="entry name" value="ABCC_MRP_domain2"/>
    <property type="match status" value="1"/>
</dbReference>
<reference evidence="12" key="1">
    <citation type="submission" date="2024-03" db="EMBL/GenBank/DDBJ databases">
        <authorList>
            <consortium name="ELIXIR-Norway"/>
            <consortium name="Elixir Norway"/>
        </authorList>
    </citation>
    <scope>NUCLEOTIDE SEQUENCE</scope>
</reference>
<feature type="transmembrane region" description="Helical" evidence="9">
    <location>
        <begin position="606"/>
        <end position="628"/>
    </location>
</feature>
<dbReference type="InterPro" id="IPR017871">
    <property type="entry name" value="ABC_transporter-like_CS"/>
</dbReference>
<accession>A0ABP1BS21</accession>
<feature type="transmembrane region" description="Helical" evidence="9">
    <location>
        <begin position="219"/>
        <end position="238"/>
    </location>
</feature>
<evidence type="ECO:0000259" key="10">
    <source>
        <dbReference type="PROSITE" id="PS50893"/>
    </source>
</evidence>
<name>A0ABP1BS21_9BRYO</name>